<sequence length="49" mass="5358">MVPHLSSSGFAENMVSGLAMHGRCSHQIKRVMGTEPIVIMINSLHSRPL</sequence>
<comment type="caution">
    <text evidence="1">The sequence shown here is derived from an EMBL/GenBank/DDBJ whole genome shotgun (WGS) entry which is preliminary data.</text>
</comment>
<evidence type="ECO:0000313" key="2">
    <source>
        <dbReference type="Proteomes" id="UP001420932"/>
    </source>
</evidence>
<gene>
    <name evidence="1" type="ORF">Syun_021740</name>
</gene>
<evidence type="ECO:0000313" key="1">
    <source>
        <dbReference type="EMBL" id="KAK9114943.1"/>
    </source>
</evidence>
<accession>A0AAP0IGB3</accession>
<organism evidence="1 2">
    <name type="scientific">Stephania yunnanensis</name>
    <dbReference type="NCBI Taxonomy" id="152371"/>
    <lineage>
        <taxon>Eukaryota</taxon>
        <taxon>Viridiplantae</taxon>
        <taxon>Streptophyta</taxon>
        <taxon>Embryophyta</taxon>
        <taxon>Tracheophyta</taxon>
        <taxon>Spermatophyta</taxon>
        <taxon>Magnoliopsida</taxon>
        <taxon>Ranunculales</taxon>
        <taxon>Menispermaceae</taxon>
        <taxon>Menispermoideae</taxon>
        <taxon>Cissampelideae</taxon>
        <taxon>Stephania</taxon>
    </lineage>
</organism>
<name>A0AAP0IGB3_9MAGN</name>
<dbReference type="AlphaFoldDB" id="A0AAP0IGB3"/>
<dbReference type="EMBL" id="JBBNAF010000009">
    <property type="protein sequence ID" value="KAK9114943.1"/>
    <property type="molecule type" value="Genomic_DNA"/>
</dbReference>
<dbReference type="Proteomes" id="UP001420932">
    <property type="component" value="Unassembled WGS sequence"/>
</dbReference>
<proteinExistence type="predicted"/>
<protein>
    <submittedName>
        <fullName evidence="1">Uncharacterized protein</fullName>
    </submittedName>
</protein>
<reference evidence="1 2" key="1">
    <citation type="submission" date="2024-01" db="EMBL/GenBank/DDBJ databases">
        <title>Genome assemblies of Stephania.</title>
        <authorList>
            <person name="Yang L."/>
        </authorList>
    </citation>
    <scope>NUCLEOTIDE SEQUENCE [LARGE SCALE GENOMIC DNA]</scope>
    <source>
        <strain evidence="1">YNDBR</strain>
        <tissue evidence="1">Leaf</tissue>
    </source>
</reference>
<keyword evidence="2" id="KW-1185">Reference proteome</keyword>